<keyword evidence="4" id="KW-0964">Secreted</keyword>
<evidence type="ECO:0000256" key="6">
    <source>
        <dbReference type="ARBA" id="ARBA00022720"/>
    </source>
</evidence>
<keyword evidence="16" id="KW-1185">Reference proteome</keyword>
<dbReference type="CDD" id="cd00095">
    <property type="entry name" value="IFab"/>
    <property type="match status" value="2"/>
</dbReference>
<proteinExistence type="inferred from homology"/>
<dbReference type="Gene3D" id="1.20.1250.10">
    <property type="match status" value="3"/>
</dbReference>
<keyword evidence="3 13" id="KW-0202">Cytokine</keyword>
<dbReference type="GO" id="GO:0005125">
    <property type="term" value="F:cytokine activity"/>
    <property type="evidence" value="ECO:0007669"/>
    <property type="project" value="UniProtKB-KW"/>
</dbReference>
<evidence type="ECO:0000256" key="7">
    <source>
        <dbReference type="ARBA" id="ARBA00023118"/>
    </source>
</evidence>
<keyword evidence="8" id="KW-1015">Disulfide bond</keyword>
<evidence type="ECO:0000256" key="9">
    <source>
        <dbReference type="ARBA" id="ARBA00030373"/>
    </source>
</evidence>
<dbReference type="GO" id="GO:0005615">
    <property type="term" value="C:extracellular space"/>
    <property type="evidence" value="ECO:0007669"/>
    <property type="project" value="UniProtKB-KW"/>
</dbReference>
<feature type="region of interest" description="Disordered" evidence="14">
    <location>
        <begin position="118"/>
        <end position="141"/>
    </location>
</feature>
<dbReference type="PANTHER" id="PTHR11691">
    <property type="entry name" value="TYPE I INTERFERON"/>
    <property type="match status" value="1"/>
</dbReference>
<evidence type="ECO:0000256" key="2">
    <source>
        <dbReference type="ARBA" id="ARBA00006593"/>
    </source>
</evidence>
<keyword evidence="5" id="KW-0372">Hormone</keyword>
<evidence type="ECO:0000256" key="5">
    <source>
        <dbReference type="ARBA" id="ARBA00022702"/>
    </source>
</evidence>
<evidence type="ECO:0000256" key="1">
    <source>
        <dbReference type="ARBA" id="ARBA00004613"/>
    </source>
</evidence>
<gene>
    <name evidence="15" type="ORF">MG293_007422</name>
</gene>
<reference evidence="15" key="1">
    <citation type="submission" date="2022-03" db="EMBL/GenBank/DDBJ databases">
        <title>Genomic analyses of argali, domestic sheep and their hybrids provide insights into chromosomal evolution, heterosis and genetic basis of agronomic traits.</title>
        <authorList>
            <person name="Li M."/>
        </authorList>
    </citation>
    <scope>NUCLEOTIDE SEQUENCE</scope>
    <source>
        <strain evidence="15">CAU-MHL-2022a</strain>
        <tissue evidence="15">Skin</tissue>
    </source>
</reference>
<evidence type="ECO:0000256" key="11">
    <source>
        <dbReference type="ARBA" id="ARBA00032691"/>
    </source>
</evidence>
<dbReference type="PRINTS" id="PR00266">
    <property type="entry name" value="INTERFERONAB"/>
</dbReference>
<dbReference type="GO" id="GO:0007565">
    <property type="term" value="P:female pregnancy"/>
    <property type="evidence" value="ECO:0007669"/>
    <property type="project" value="UniProtKB-KW"/>
</dbReference>
<dbReference type="PROSITE" id="PS00252">
    <property type="entry name" value="INTERFERON_A_B_D"/>
    <property type="match status" value="3"/>
</dbReference>
<dbReference type="InterPro" id="IPR009079">
    <property type="entry name" value="4_helix_cytokine-like_core"/>
</dbReference>
<comment type="subcellular location">
    <subcellularLocation>
        <location evidence="1">Secreted</location>
    </subcellularLocation>
</comment>
<dbReference type="GO" id="GO:0005179">
    <property type="term" value="F:hormone activity"/>
    <property type="evidence" value="ECO:0007669"/>
    <property type="project" value="UniProtKB-KW"/>
</dbReference>
<evidence type="ECO:0000256" key="8">
    <source>
        <dbReference type="ARBA" id="ARBA00023157"/>
    </source>
</evidence>
<sequence length="605" mass="67713">MVEGSQLQEAQAISVLHEMLQQSFNLFHTERASAAWDITLLEQLCTGLHQQLDDLDACLGQVMGEEDSTLGRTGPTLALKRYFQGVHVYLKEKEYSDCAWETVRVEIMRSLSSSASLQERKHGITEPTSRFTQTPSQQPSSSRIFPMAFVLSLLMALVLVSYGPGGSLGCDLSQNHMLVGSQNLRILGQMRISSRFCLQDRKDFAFPQEMVEGGQLHEAQAISVLHEMLQQSFNLFHTERASAAWNTTLLEQLRTGLHQQLDDLDACLGQVMGGEDSALGRTGPTLAVKRYFQGIHVYLKEKGYSDCAWDIVRLEIMRSFSSSASLQESYCFISLSNMAFAQMKREIQKSNIENIIDDFASIKARNLKYCCGIKKIFEFDPRLESLASENLPQVSTRHRLSQPSSSLIFPMAFVLSLLMALVLVSYGPGGSLGCDLSQNHVLVGRKNLRLLGQMTRLSPHLCLQDRKDFAFPQEMVEGGQLQEAQAISVLHEMLQQSFNLFHTERSSAAWNTTLLKQLCNGLLDQLVDLDACLGQDMGEEDSALGRTGPTLAVKRYFQGIHVYLKEKGYSDCAWETVRVEIMRSLSSSTSLQERLRMMDGDVNSP</sequence>
<dbReference type="GO" id="GO:0005126">
    <property type="term" value="F:cytokine receptor binding"/>
    <property type="evidence" value="ECO:0007669"/>
    <property type="project" value="InterPro"/>
</dbReference>
<comment type="caution">
    <text evidence="15">The sequence shown here is derived from an EMBL/GenBank/DDBJ whole genome shotgun (WGS) entry which is preliminary data.</text>
</comment>
<evidence type="ECO:0000256" key="3">
    <source>
        <dbReference type="ARBA" id="ARBA00022514"/>
    </source>
</evidence>
<evidence type="ECO:0000256" key="14">
    <source>
        <dbReference type="SAM" id="MobiDB-lite"/>
    </source>
</evidence>
<accession>A0AAD4U7P6</accession>
<comment type="similarity">
    <text evidence="2">Belongs to the alpha/beta interferon family. IFN-alphaII subfamily.</text>
</comment>
<dbReference type="Pfam" id="PF00143">
    <property type="entry name" value="Interferon"/>
    <property type="match status" value="3"/>
</dbReference>
<name>A0AAD4U7P6_OVIAM</name>
<dbReference type="Proteomes" id="UP001214576">
    <property type="component" value="Unassembled WGS sequence"/>
</dbReference>
<keyword evidence="6" id="KW-0635">Pregnancy</keyword>
<evidence type="ECO:0000256" key="12">
    <source>
        <dbReference type="ARBA" id="ARBA00033104"/>
    </source>
</evidence>
<dbReference type="PANTHER" id="PTHR11691:SF37">
    <property type="entry name" value="INTERFERON OMEGA-1"/>
    <property type="match status" value="1"/>
</dbReference>
<protein>
    <recommendedName>
        <fullName evidence="11">Antiluteolysin</fullName>
    </recommendedName>
    <alternativeName>
        <fullName evidence="12">Trophoblast antiluteolytic protein</fullName>
    </alternativeName>
    <alternativeName>
        <fullName evidence="9">Trophoblast protein 1</fullName>
    </alternativeName>
    <alternativeName>
        <fullName evidence="10">Trophoblastin</fullName>
    </alternativeName>
</protein>
<dbReference type="SUPFAM" id="SSF47266">
    <property type="entry name" value="4-helical cytokines"/>
    <property type="match status" value="3"/>
</dbReference>
<organism evidence="15 16">
    <name type="scientific">Ovis ammon polii</name>
    <dbReference type="NCBI Taxonomy" id="230172"/>
    <lineage>
        <taxon>Eukaryota</taxon>
        <taxon>Metazoa</taxon>
        <taxon>Chordata</taxon>
        <taxon>Craniata</taxon>
        <taxon>Vertebrata</taxon>
        <taxon>Euteleostomi</taxon>
        <taxon>Mammalia</taxon>
        <taxon>Eutheria</taxon>
        <taxon>Laurasiatheria</taxon>
        <taxon>Artiodactyla</taxon>
        <taxon>Ruminantia</taxon>
        <taxon>Pecora</taxon>
        <taxon>Bovidae</taxon>
        <taxon>Caprinae</taxon>
        <taxon>Ovis</taxon>
    </lineage>
</organism>
<dbReference type="InterPro" id="IPR000471">
    <property type="entry name" value="Interferon_alpha/beta/delta"/>
</dbReference>
<evidence type="ECO:0000256" key="4">
    <source>
        <dbReference type="ARBA" id="ARBA00022525"/>
    </source>
</evidence>
<dbReference type="EMBL" id="JAKZEL010000007">
    <property type="protein sequence ID" value="KAI4542043.1"/>
    <property type="molecule type" value="Genomic_DNA"/>
</dbReference>
<keyword evidence="7 13" id="KW-0051">Antiviral defense</keyword>
<dbReference type="AlphaFoldDB" id="A0AAD4U7P6"/>
<dbReference type="FunFam" id="1.20.1250.10:FF:000001">
    <property type="entry name" value="Interferon alpha"/>
    <property type="match status" value="3"/>
</dbReference>
<evidence type="ECO:0000313" key="15">
    <source>
        <dbReference type="EMBL" id="KAI4542043.1"/>
    </source>
</evidence>
<feature type="compositionally biased region" description="Low complexity" evidence="14">
    <location>
        <begin position="127"/>
        <end position="141"/>
    </location>
</feature>
<evidence type="ECO:0000313" key="16">
    <source>
        <dbReference type="Proteomes" id="UP001214576"/>
    </source>
</evidence>
<dbReference type="SMART" id="SM00076">
    <property type="entry name" value="IFabd"/>
    <property type="match status" value="3"/>
</dbReference>
<evidence type="ECO:0000256" key="13">
    <source>
        <dbReference type="RuleBase" id="RU000436"/>
    </source>
</evidence>
<evidence type="ECO:0000256" key="10">
    <source>
        <dbReference type="ARBA" id="ARBA00031375"/>
    </source>
</evidence>
<dbReference type="GO" id="GO:0051607">
    <property type="term" value="P:defense response to virus"/>
    <property type="evidence" value="ECO:0007669"/>
    <property type="project" value="UniProtKB-KW"/>
</dbReference>